<keyword evidence="1" id="KW-1133">Transmembrane helix</keyword>
<evidence type="ECO:0000256" key="1">
    <source>
        <dbReference type="SAM" id="Phobius"/>
    </source>
</evidence>
<keyword evidence="3" id="KW-1185">Reference proteome</keyword>
<feature type="transmembrane region" description="Helical" evidence="1">
    <location>
        <begin position="38"/>
        <end position="59"/>
    </location>
</feature>
<evidence type="ECO:0000313" key="3">
    <source>
        <dbReference type="Proteomes" id="UP000419144"/>
    </source>
</evidence>
<dbReference type="VEuPathDB" id="TriTrypDB:LtaPh_2423701"/>
<keyword evidence="2" id="KW-0689">Ribosomal protein</keyword>
<keyword evidence="1" id="KW-0472">Membrane</keyword>
<protein>
    <submittedName>
        <fullName evidence="2">60S ribosomal protein L12, putative</fullName>
    </submittedName>
</protein>
<name>A0A640KN22_LEITA</name>
<sequence length="188" mass="20269">MSSGLSPSTVQPMDTAVPSTSITTALRSLAIDLGCDSLAILMISANGMLPLCLMFLTFLRSRGGSFSARIRRDATDGVTTTVATRFLTRSSQVTFRPFQSLVHLAISSPIFLALRPRGPTFGAREAVAATSPPTARTTTMISWLGSNFGGMIPERRPTVGCVRRVDTFKYACERSDRARKCSISDEVV</sequence>
<dbReference type="EMBL" id="BLBS01000033">
    <property type="protein sequence ID" value="GET89077.1"/>
    <property type="molecule type" value="Genomic_DNA"/>
</dbReference>
<keyword evidence="1" id="KW-0812">Transmembrane</keyword>
<dbReference type="GO" id="GO:0005840">
    <property type="term" value="C:ribosome"/>
    <property type="evidence" value="ECO:0007669"/>
    <property type="project" value="UniProtKB-KW"/>
</dbReference>
<dbReference type="AlphaFoldDB" id="A0A640KN22"/>
<accession>A0A640KN22</accession>
<gene>
    <name evidence="2" type="ORF">LtaPh_2423701</name>
</gene>
<proteinExistence type="predicted"/>
<dbReference type="Proteomes" id="UP000419144">
    <property type="component" value="Unassembled WGS sequence"/>
</dbReference>
<organism evidence="2 3">
    <name type="scientific">Leishmania tarentolae</name>
    <name type="common">Sauroleishmania tarentolae</name>
    <dbReference type="NCBI Taxonomy" id="5689"/>
    <lineage>
        <taxon>Eukaryota</taxon>
        <taxon>Discoba</taxon>
        <taxon>Euglenozoa</taxon>
        <taxon>Kinetoplastea</taxon>
        <taxon>Metakinetoplastina</taxon>
        <taxon>Trypanosomatida</taxon>
        <taxon>Trypanosomatidae</taxon>
        <taxon>Leishmaniinae</taxon>
        <taxon>Leishmania</taxon>
        <taxon>lizard Leishmania</taxon>
    </lineage>
</organism>
<keyword evidence="2" id="KW-0687">Ribonucleoprotein</keyword>
<reference evidence="2" key="1">
    <citation type="submission" date="2019-11" db="EMBL/GenBank/DDBJ databases">
        <title>Leishmania tarentolae CDS.</title>
        <authorList>
            <person name="Goto Y."/>
            <person name="Yamagishi J."/>
        </authorList>
    </citation>
    <scope>NUCLEOTIDE SEQUENCE [LARGE SCALE GENOMIC DNA]</scope>
    <source>
        <strain evidence="2">Parrot Tar II</strain>
    </source>
</reference>
<comment type="caution">
    <text evidence="2">The sequence shown here is derived from an EMBL/GenBank/DDBJ whole genome shotgun (WGS) entry which is preliminary data.</text>
</comment>
<evidence type="ECO:0000313" key="2">
    <source>
        <dbReference type="EMBL" id="GET89077.1"/>
    </source>
</evidence>
<dbReference type="OrthoDB" id="277542at2759"/>